<keyword evidence="2" id="KW-1185">Reference proteome</keyword>
<dbReference type="AlphaFoldDB" id="A0A157ZLU7"/>
<evidence type="ECO:0000313" key="1">
    <source>
        <dbReference type="EMBL" id="SAK46485.1"/>
    </source>
</evidence>
<dbReference type="Proteomes" id="UP000054624">
    <property type="component" value="Unassembled WGS sequence"/>
</dbReference>
<dbReference type="EMBL" id="FCOI02000002">
    <property type="protein sequence ID" value="SAK46485.1"/>
    <property type="molecule type" value="Genomic_DNA"/>
</dbReference>
<accession>A0A157ZLU7</accession>
<sequence length="116" mass="13175">MPTCLIIILAVVVPLLVLKACNDVKQGNIEEEQSKSNTELYKYELKTVREKFFSNTKPHYLANGAVRFESEATLRRFGTSVFSGGTLYLVLTDRTLTTSEFTITENPKTPYMFRTV</sequence>
<proteinExistence type="predicted"/>
<organism evidence="1 2">
    <name type="scientific">Caballeronia temeraria</name>
    <dbReference type="NCBI Taxonomy" id="1777137"/>
    <lineage>
        <taxon>Bacteria</taxon>
        <taxon>Pseudomonadati</taxon>
        <taxon>Pseudomonadota</taxon>
        <taxon>Betaproteobacteria</taxon>
        <taxon>Burkholderiales</taxon>
        <taxon>Burkholderiaceae</taxon>
        <taxon>Caballeronia</taxon>
    </lineage>
</organism>
<gene>
    <name evidence="1" type="ORF">AWB76_00922</name>
</gene>
<evidence type="ECO:0000313" key="2">
    <source>
        <dbReference type="Proteomes" id="UP000054624"/>
    </source>
</evidence>
<reference evidence="2" key="1">
    <citation type="submission" date="2016-01" db="EMBL/GenBank/DDBJ databases">
        <authorList>
            <person name="Peeters Charlotte."/>
        </authorList>
    </citation>
    <scope>NUCLEOTIDE SEQUENCE [LARGE SCALE GENOMIC DNA]</scope>
</reference>
<dbReference type="STRING" id="1777137.AWB76_00922"/>
<name>A0A157ZLU7_9BURK</name>
<protein>
    <submittedName>
        <fullName evidence="1">Uncharacterized protein</fullName>
    </submittedName>
</protein>